<keyword evidence="2" id="KW-1185">Reference proteome</keyword>
<sequence length="81" mass="9345">MRSRMPWLTTAQAEEMTRLYVEQRISLTRQTLVHHIGDLRAQYETRYRELRRTLLKRHAAITCALLAGTAGFNTAACLVGR</sequence>
<dbReference type="EMBL" id="POUC01000349">
    <property type="protein sequence ID" value="PNG18173.1"/>
    <property type="molecule type" value="Genomic_DNA"/>
</dbReference>
<comment type="caution">
    <text evidence="1">The sequence shown here is derived from an EMBL/GenBank/DDBJ whole genome shotgun (WGS) entry which is preliminary data.</text>
</comment>
<dbReference type="OrthoDB" id="3855296at2"/>
<name>A0A2N8TGN0_9ACTN</name>
<dbReference type="Proteomes" id="UP000235943">
    <property type="component" value="Unassembled WGS sequence"/>
</dbReference>
<proteinExistence type="predicted"/>
<evidence type="ECO:0000313" key="1">
    <source>
        <dbReference type="EMBL" id="PNG18173.1"/>
    </source>
</evidence>
<evidence type="ECO:0000313" key="2">
    <source>
        <dbReference type="Proteomes" id="UP000235943"/>
    </source>
</evidence>
<gene>
    <name evidence="1" type="ORF">C1J00_32550</name>
</gene>
<reference evidence="1 2" key="1">
    <citation type="submission" date="2018-01" db="EMBL/GenBank/DDBJ databases">
        <title>Draft genome sequence of Streptomyces sp. 13K301.</title>
        <authorList>
            <person name="Sahin N."/>
            <person name="Saygin H."/>
            <person name="Ay H."/>
        </authorList>
    </citation>
    <scope>NUCLEOTIDE SEQUENCE [LARGE SCALE GENOMIC DNA]</scope>
    <source>
        <strain evidence="1 2">13K301</strain>
    </source>
</reference>
<dbReference type="AlphaFoldDB" id="A0A2N8TGN0"/>
<protein>
    <submittedName>
        <fullName evidence="1">Uncharacterized protein</fullName>
    </submittedName>
</protein>
<organism evidence="1 2">
    <name type="scientific">Streptomyces cahuitamycinicus</name>
    <dbReference type="NCBI Taxonomy" id="2070367"/>
    <lineage>
        <taxon>Bacteria</taxon>
        <taxon>Bacillati</taxon>
        <taxon>Actinomycetota</taxon>
        <taxon>Actinomycetes</taxon>
        <taxon>Kitasatosporales</taxon>
        <taxon>Streptomycetaceae</taxon>
        <taxon>Streptomyces</taxon>
    </lineage>
</organism>
<accession>A0A2N8TGN0</accession>